<keyword evidence="9" id="KW-1185">Reference proteome</keyword>
<accession>A0ABX0NLJ1</accession>
<dbReference type="PRINTS" id="PR00344">
    <property type="entry name" value="BCTRLSENSOR"/>
</dbReference>
<dbReference type="CDD" id="cd00075">
    <property type="entry name" value="HATPase"/>
    <property type="match status" value="1"/>
</dbReference>
<evidence type="ECO:0000256" key="1">
    <source>
        <dbReference type="ARBA" id="ARBA00000085"/>
    </source>
</evidence>
<reference evidence="8 9" key="1">
    <citation type="submission" date="2019-10" db="EMBL/GenBank/DDBJ databases">
        <title>Taxonomy of Antarctic Massilia spp.: description of Massilia rubra sp. nov., Massilia aquatica sp. nov., Massilia mucilaginosa sp. nov., Massilia frigida sp. nov. isolated from streams, lakes and regoliths.</title>
        <authorList>
            <person name="Holochova P."/>
            <person name="Sedlacek I."/>
            <person name="Kralova S."/>
            <person name="Maslanova I."/>
            <person name="Busse H.-J."/>
            <person name="Stankova E."/>
            <person name="Vrbovska V."/>
            <person name="Kovarovic V."/>
            <person name="Bartak M."/>
            <person name="Svec P."/>
            <person name="Pantucek R."/>
        </authorList>
    </citation>
    <scope>NUCLEOTIDE SEQUENCE [LARGE SCALE GENOMIC DNA]</scope>
    <source>
        <strain evidence="8 9">CCM 8733</strain>
    </source>
</reference>
<organism evidence="8 9">
    <name type="scientific">Massilia mucilaginosa</name>
    <dbReference type="NCBI Taxonomy" id="2609282"/>
    <lineage>
        <taxon>Bacteria</taxon>
        <taxon>Pseudomonadati</taxon>
        <taxon>Pseudomonadota</taxon>
        <taxon>Betaproteobacteria</taxon>
        <taxon>Burkholderiales</taxon>
        <taxon>Oxalobacteraceae</taxon>
        <taxon>Telluria group</taxon>
        <taxon>Massilia</taxon>
    </lineage>
</organism>
<feature type="coiled-coil region" evidence="5">
    <location>
        <begin position="22"/>
        <end position="49"/>
    </location>
</feature>
<dbReference type="EC" id="2.7.13.3" evidence="2"/>
<name>A0ABX0NLJ1_9BURK</name>
<comment type="catalytic activity">
    <reaction evidence="1">
        <text>ATP + protein L-histidine = ADP + protein N-phospho-L-histidine.</text>
        <dbReference type="EC" id="2.7.13.3"/>
    </reaction>
</comment>
<evidence type="ECO:0000256" key="3">
    <source>
        <dbReference type="ARBA" id="ARBA00022553"/>
    </source>
</evidence>
<dbReference type="Pfam" id="PF00512">
    <property type="entry name" value="HisKA"/>
    <property type="match status" value="1"/>
</dbReference>
<dbReference type="Gene3D" id="3.40.50.2300">
    <property type="match status" value="1"/>
</dbReference>
<dbReference type="SUPFAM" id="SSF52172">
    <property type="entry name" value="CheY-like"/>
    <property type="match status" value="1"/>
</dbReference>
<dbReference type="SMART" id="SM00448">
    <property type="entry name" value="REC"/>
    <property type="match status" value="1"/>
</dbReference>
<protein>
    <recommendedName>
        <fullName evidence="2">histidine kinase</fullName>
        <ecNumber evidence="2">2.7.13.3</ecNumber>
    </recommendedName>
</protein>
<dbReference type="InterPro" id="IPR001789">
    <property type="entry name" value="Sig_transdc_resp-reg_receiver"/>
</dbReference>
<dbReference type="PROSITE" id="PS50110">
    <property type="entry name" value="RESPONSE_REGULATORY"/>
    <property type="match status" value="1"/>
</dbReference>
<dbReference type="InterPro" id="IPR003661">
    <property type="entry name" value="HisK_dim/P_dom"/>
</dbReference>
<evidence type="ECO:0000256" key="4">
    <source>
        <dbReference type="PROSITE-ProRule" id="PRU00169"/>
    </source>
</evidence>
<evidence type="ECO:0000259" key="7">
    <source>
        <dbReference type="PROSITE" id="PS50110"/>
    </source>
</evidence>
<gene>
    <name evidence="8" type="ORF">F2P45_01015</name>
</gene>
<dbReference type="InterPro" id="IPR036097">
    <property type="entry name" value="HisK_dim/P_sf"/>
</dbReference>
<proteinExistence type="predicted"/>
<dbReference type="InterPro" id="IPR005467">
    <property type="entry name" value="His_kinase_dom"/>
</dbReference>
<feature type="domain" description="Response regulatory" evidence="7">
    <location>
        <begin position="291"/>
        <end position="407"/>
    </location>
</feature>
<feature type="domain" description="Histidine kinase" evidence="6">
    <location>
        <begin position="56"/>
        <end position="273"/>
    </location>
</feature>
<dbReference type="SMART" id="SM00387">
    <property type="entry name" value="HATPase_c"/>
    <property type="match status" value="1"/>
</dbReference>
<dbReference type="RefSeq" id="WP_166869916.1">
    <property type="nucleotide sequence ID" value="NZ_WHJH01000001.1"/>
</dbReference>
<dbReference type="InterPro" id="IPR004358">
    <property type="entry name" value="Sig_transdc_His_kin-like_C"/>
</dbReference>
<evidence type="ECO:0000256" key="2">
    <source>
        <dbReference type="ARBA" id="ARBA00012438"/>
    </source>
</evidence>
<dbReference type="SUPFAM" id="SSF55874">
    <property type="entry name" value="ATPase domain of HSP90 chaperone/DNA topoisomerase II/histidine kinase"/>
    <property type="match status" value="1"/>
</dbReference>
<evidence type="ECO:0000256" key="5">
    <source>
        <dbReference type="SAM" id="Coils"/>
    </source>
</evidence>
<dbReference type="Pfam" id="PF02518">
    <property type="entry name" value="HATPase_c"/>
    <property type="match status" value="1"/>
</dbReference>
<dbReference type="EMBL" id="WHJH01000001">
    <property type="protein sequence ID" value="NHZ87620.1"/>
    <property type="molecule type" value="Genomic_DNA"/>
</dbReference>
<dbReference type="PANTHER" id="PTHR43547:SF2">
    <property type="entry name" value="HYBRID SIGNAL TRANSDUCTION HISTIDINE KINASE C"/>
    <property type="match status" value="1"/>
</dbReference>
<comment type="caution">
    <text evidence="8">The sequence shown here is derived from an EMBL/GenBank/DDBJ whole genome shotgun (WGS) entry which is preliminary data.</text>
</comment>
<feature type="modified residue" description="4-aspartylphosphate" evidence="4">
    <location>
        <position position="340"/>
    </location>
</feature>
<evidence type="ECO:0000313" key="8">
    <source>
        <dbReference type="EMBL" id="NHZ87620.1"/>
    </source>
</evidence>
<dbReference type="Gene3D" id="3.30.565.10">
    <property type="entry name" value="Histidine kinase-like ATPase, C-terminal domain"/>
    <property type="match status" value="1"/>
</dbReference>
<sequence length="421" mass="44528">MANQDSITGSHPPSNDDLAAEVAALRLLLAERDAELARLRAEAGQARERRSDFLGMLAHELRNPLAPISLANTMLAKLPEPSSGLLNLHAVIHRQLQNLTRLLDELLDAASIDSGQLVLARVPVELGAVLRRALHTVQVRILERHQHLHMDLPEDLSVHGDPARLAQVFANLLANASRYTADGGTIRVAAHAHEGRALLTVADNGAGMNQDELAGMFDLFTRGTRATVRAEGGLGVGLNVVRNIVELHDGKVIGASDGPGRGSVFTVSLPLLVSDGAQAALAPGALPPSRRILLVEDNLDANDTLGQLLLDEGHKVTAAYDGIAGLALARTQVFDVLICDINLPGLNGYELITQLRRTAGAHIPFAIAISGYGQMEDRTRAIGAGFGQYVLKPIDIDALLALVASSAVTRFIAAAAVGSGR</sequence>
<dbReference type="CDD" id="cd00082">
    <property type="entry name" value="HisKA"/>
    <property type="match status" value="1"/>
</dbReference>
<dbReference type="PROSITE" id="PS50109">
    <property type="entry name" value="HIS_KIN"/>
    <property type="match status" value="1"/>
</dbReference>
<evidence type="ECO:0000259" key="6">
    <source>
        <dbReference type="PROSITE" id="PS50109"/>
    </source>
</evidence>
<dbReference type="Proteomes" id="UP000609726">
    <property type="component" value="Unassembled WGS sequence"/>
</dbReference>
<keyword evidence="5" id="KW-0175">Coiled coil</keyword>
<dbReference type="InterPro" id="IPR003594">
    <property type="entry name" value="HATPase_dom"/>
</dbReference>
<keyword evidence="3 4" id="KW-0597">Phosphoprotein</keyword>
<dbReference type="SMART" id="SM00388">
    <property type="entry name" value="HisKA"/>
    <property type="match status" value="1"/>
</dbReference>
<evidence type="ECO:0000313" key="9">
    <source>
        <dbReference type="Proteomes" id="UP000609726"/>
    </source>
</evidence>
<dbReference type="SUPFAM" id="SSF47384">
    <property type="entry name" value="Homodimeric domain of signal transducing histidine kinase"/>
    <property type="match status" value="1"/>
</dbReference>
<dbReference type="Gene3D" id="1.10.287.130">
    <property type="match status" value="1"/>
</dbReference>
<dbReference type="InterPro" id="IPR036890">
    <property type="entry name" value="HATPase_C_sf"/>
</dbReference>
<dbReference type="InterPro" id="IPR011006">
    <property type="entry name" value="CheY-like_superfamily"/>
</dbReference>
<dbReference type="Pfam" id="PF00072">
    <property type="entry name" value="Response_reg"/>
    <property type="match status" value="1"/>
</dbReference>
<dbReference type="PANTHER" id="PTHR43547">
    <property type="entry name" value="TWO-COMPONENT HISTIDINE KINASE"/>
    <property type="match status" value="1"/>
</dbReference>